<gene>
    <name evidence="1" type="ORF">BV22DRAFT_1132288</name>
</gene>
<dbReference type="EMBL" id="MU266527">
    <property type="protein sequence ID" value="KAH7921422.1"/>
    <property type="molecule type" value="Genomic_DNA"/>
</dbReference>
<sequence length="573" mass="64944">MNVSAHLTVPTDLNETDPSSATPILRRVPPQTPAPRYRHAAPSGPWPWMDFSVDLAEIPPASPIDRSWKGYPQNIFGNWTPDQVDRSEMLTRCSTCGKCMIYNVYVNQDGKFADPQAHSVQKDDEEEFWNLLQEGRPPATRVRALFVDNLSLSVMKMLGTHYNIEPFFFSSSMNWIPSQYQEDPHPGEGDHITITLPFIRAAIDPESVQPELLDASLLPPLTDIDTQIPLPLSSTGKILVNDLLAIHMVRNRVSSTIISYHADPSLEGTSAKKLHSIVYRASRSVYWGKIFAGSNDPTFLLVAILWYALYAWDEAYEVLYKQITWLEDKVLKSPANATHHTNELHVLQAHLLHHVSLLQEFQKSVKFVRDTTNPALRSLYTSTELKDSNKLLKKECNNLSSEIRRLQGRRDMQSDRLRNIMNLAFATVNIEDSKQMRKLTEAAVADSTEMKILTGAAVRDSAAMKQVSYLTMIFLPASFTAGVFGMNVEEMKSETLSRFLETTFALTLVTAWLIVAFQAKSAFHDSKNDSFWTGRLWWPVWYTRQLARKWKDQIALKKRGNGWRGVDNTGSPA</sequence>
<evidence type="ECO:0000313" key="2">
    <source>
        <dbReference type="Proteomes" id="UP000790709"/>
    </source>
</evidence>
<evidence type="ECO:0000313" key="1">
    <source>
        <dbReference type="EMBL" id="KAH7921422.1"/>
    </source>
</evidence>
<dbReference type="Proteomes" id="UP000790709">
    <property type="component" value="Unassembled WGS sequence"/>
</dbReference>
<protein>
    <submittedName>
        <fullName evidence="1">Uncharacterized protein</fullName>
    </submittedName>
</protein>
<reference evidence="1" key="1">
    <citation type="journal article" date="2021" name="New Phytol.">
        <title>Evolutionary innovations through gain and loss of genes in the ectomycorrhizal Boletales.</title>
        <authorList>
            <person name="Wu G."/>
            <person name="Miyauchi S."/>
            <person name="Morin E."/>
            <person name="Kuo A."/>
            <person name="Drula E."/>
            <person name="Varga T."/>
            <person name="Kohler A."/>
            <person name="Feng B."/>
            <person name="Cao Y."/>
            <person name="Lipzen A."/>
            <person name="Daum C."/>
            <person name="Hundley H."/>
            <person name="Pangilinan J."/>
            <person name="Johnson J."/>
            <person name="Barry K."/>
            <person name="LaButti K."/>
            <person name="Ng V."/>
            <person name="Ahrendt S."/>
            <person name="Min B."/>
            <person name="Choi I.G."/>
            <person name="Park H."/>
            <person name="Plett J.M."/>
            <person name="Magnuson J."/>
            <person name="Spatafora J.W."/>
            <person name="Nagy L.G."/>
            <person name="Henrissat B."/>
            <person name="Grigoriev I.V."/>
            <person name="Yang Z.L."/>
            <person name="Xu J."/>
            <person name="Martin F.M."/>
        </authorList>
    </citation>
    <scope>NUCLEOTIDE SEQUENCE</scope>
    <source>
        <strain evidence="1">KUC20120723A-06</strain>
    </source>
</reference>
<keyword evidence="2" id="KW-1185">Reference proteome</keyword>
<name>A0ACB8B9H5_9AGAM</name>
<proteinExistence type="predicted"/>
<comment type="caution">
    <text evidence="1">The sequence shown here is derived from an EMBL/GenBank/DDBJ whole genome shotgun (WGS) entry which is preliminary data.</text>
</comment>
<accession>A0ACB8B9H5</accession>
<organism evidence="1 2">
    <name type="scientific">Leucogyrophana mollusca</name>
    <dbReference type="NCBI Taxonomy" id="85980"/>
    <lineage>
        <taxon>Eukaryota</taxon>
        <taxon>Fungi</taxon>
        <taxon>Dikarya</taxon>
        <taxon>Basidiomycota</taxon>
        <taxon>Agaricomycotina</taxon>
        <taxon>Agaricomycetes</taxon>
        <taxon>Agaricomycetidae</taxon>
        <taxon>Boletales</taxon>
        <taxon>Boletales incertae sedis</taxon>
        <taxon>Leucogyrophana</taxon>
    </lineage>
</organism>